<dbReference type="EMBL" id="JAGTJQ010000008">
    <property type="protein sequence ID" value="KAH7025778.1"/>
    <property type="molecule type" value="Genomic_DNA"/>
</dbReference>
<name>A0A9P8Y253_9PEZI</name>
<feature type="chain" id="PRO_5040330054" description="Secreted protein" evidence="1">
    <location>
        <begin position="20"/>
        <end position="300"/>
    </location>
</feature>
<dbReference type="Proteomes" id="UP000756346">
    <property type="component" value="Unassembled WGS sequence"/>
</dbReference>
<keyword evidence="1" id="KW-0732">Signal</keyword>
<keyword evidence="3" id="KW-1185">Reference proteome</keyword>
<accession>A0A9P8Y253</accession>
<feature type="signal peptide" evidence="1">
    <location>
        <begin position="1"/>
        <end position="19"/>
    </location>
</feature>
<sequence length="300" mass="32213">MLTSKIAALVVVVVDLVVNRRHKPSPPACTGTLLLPLCHQRRRRRSIIRLQRLDIDARKREAVQPEKVLPPHLGIVPREGRRVQDAARCQPLRGLREQLCAELLHLGRLAVVAHARVRRDQEVERPRVVVVLEQARHHYVPVRGRRGAIAAAEPPAASGRQLAIGKEDLRRRRPATVTVGRRGGGDMIIIVCAVRAGVRVRLREAAVAVVIIALPGRSGVLFRVNRPRPVQQHPGPGPGPGSVPVAAAELLFACIALAVAGGAAARVSIIVVDLASLFGTTTAPSLAPALTFILGPVVGL</sequence>
<reference evidence="2" key="1">
    <citation type="journal article" date="2021" name="Nat. Commun.">
        <title>Genetic determinants of endophytism in the Arabidopsis root mycobiome.</title>
        <authorList>
            <person name="Mesny F."/>
            <person name="Miyauchi S."/>
            <person name="Thiergart T."/>
            <person name="Pickel B."/>
            <person name="Atanasova L."/>
            <person name="Karlsson M."/>
            <person name="Huettel B."/>
            <person name="Barry K.W."/>
            <person name="Haridas S."/>
            <person name="Chen C."/>
            <person name="Bauer D."/>
            <person name="Andreopoulos W."/>
            <person name="Pangilinan J."/>
            <person name="LaButti K."/>
            <person name="Riley R."/>
            <person name="Lipzen A."/>
            <person name="Clum A."/>
            <person name="Drula E."/>
            <person name="Henrissat B."/>
            <person name="Kohler A."/>
            <person name="Grigoriev I.V."/>
            <person name="Martin F.M."/>
            <person name="Hacquard S."/>
        </authorList>
    </citation>
    <scope>NUCLEOTIDE SEQUENCE</scope>
    <source>
        <strain evidence="2">MPI-CAGE-CH-0230</strain>
    </source>
</reference>
<organism evidence="2 3">
    <name type="scientific">Microdochium trichocladiopsis</name>
    <dbReference type="NCBI Taxonomy" id="1682393"/>
    <lineage>
        <taxon>Eukaryota</taxon>
        <taxon>Fungi</taxon>
        <taxon>Dikarya</taxon>
        <taxon>Ascomycota</taxon>
        <taxon>Pezizomycotina</taxon>
        <taxon>Sordariomycetes</taxon>
        <taxon>Xylariomycetidae</taxon>
        <taxon>Xylariales</taxon>
        <taxon>Microdochiaceae</taxon>
        <taxon>Microdochium</taxon>
    </lineage>
</organism>
<proteinExistence type="predicted"/>
<dbReference type="AlphaFoldDB" id="A0A9P8Y253"/>
<evidence type="ECO:0000256" key="1">
    <source>
        <dbReference type="SAM" id="SignalP"/>
    </source>
</evidence>
<gene>
    <name evidence="2" type="ORF">B0I36DRAFT_329114</name>
</gene>
<protein>
    <recommendedName>
        <fullName evidence="4">Secreted protein</fullName>
    </recommendedName>
</protein>
<comment type="caution">
    <text evidence="2">The sequence shown here is derived from an EMBL/GenBank/DDBJ whole genome shotgun (WGS) entry which is preliminary data.</text>
</comment>
<evidence type="ECO:0000313" key="2">
    <source>
        <dbReference type="EMBL" id="KAH7025778.1"/>
    </source>
</evidence>
<dbReference type="GeneID" id="70184227"/>
<evidence type="ECO:0008006" key="4">
    <source>
        <dbReference type="Google" id="ProtNLM"/>
    </source>
</evidence>
<dbReference type="RefSeq" id="XP_046008995.1">
    <property type="nucleotide sequence ID" value="XM_046154681.1"/>
</dbReference>
<evidence type="ECO:0000313" key="3">
    <source>
        <dbReference type="Proteomes" id="UP000756346"/>
    </source>
</evidence>